<dbReference type="Pfam" id="PF05699">
    <property type="entry name" value="Dimer_Tnp_hAT"/>
    <property type="match status" value="1"/>
</dbReference>
<dbReference type="GO" id="GO:0046983">
    <property type="term" value="F:protein dimerization activity"/>
    <property type="evidence" value="ECO:0007669"/>
    <property type="project" value="InterPro"/>
</dbReference>
<evidence type="ECO:0000256" key="3">
    <source>
        <dbReference type="ARBA" id="ARBA00022771"/>
    </source>
</evidence>
<keyword evidence="2" id="KW-0479">Metal-binding</keyword>
<feature type="domain" description="HAT C-terminal dimerisation" evidence="7">
    <location>
        <begin position="74"/>
        <end position="151"/>
    </location>
</feature>
<keyword evidence="8" id="KW-1185">Reference proteome</keyword>
<keyword evidence="4" id="KW-0862">Zinc</keyword>
<name>A0A1I8BC33_MELHA</name>
<accession>A0A1I8BC33</accession>
<dbReference type="GO" id="GO:0005634">
    <property type="term" value="C:nucleus"/>
    <property type="evidence" value="ECO:0007669"/>
    <property type="project" value="UniProtKB-SubCell"/>
</dbReference>
<dbReference type="PANTHER" id="PTHR46481:SF10">
    <property type="entry name" value="ZINC FINGER BED DOMAIN-CONTAINING PROTEIN 39"/>
    <property type="match status" value="1"/>
</dbReference>
<dbReference type="GO" id="GO:0008270">
    <property type="term" value="F:zinc ion binding"/>
    <property type="evidence" value="ECO:0007669"/>
    <property type="project" value="UniProtKB-KW"/>
</dbReference>
<evidence type="ECO:0000313" key="9">
    <source>
        <dbReference type="WBParaSite" id="MhA1_Contig1901.frz3.gene7"/>
    </source>
</evidence>
<evidence type="ECO:0000256" key="5">
    <source>
        <dbReference type="ARBA" id="ARBA00023242"/>
    </source>
</evidence>
<dbReference type="Proteomes" id="UP000095281">
    <property type="component" value="Unplaced"/>
</dbReference>
<evidence type="ECO:0000256" key="6">
    <source>
        <dbReference type="SAM" id="MobiDB-lite"/>
    </source>
</evidence>
<dbReference type="WBParaSite" id="MhA1_Contig1901.frz3.gene7">
    <property type="protein sequence ID" value="MhA1_Contig1901.frz3.gene7"/>
    <property type="gene ID" value="MhA1_Contig1901.frz3.gene7"/>
</dbReference>
<reference evidence="9" key="1">
    <citation type="submission" date="2016-11" db="UniProtKB">
        <authorList>
            <consortium name="WormBaseParasite"/>
        </authorList>
    </citation>
    <scope>IDENTIFICATION</scope>
</reference>
<evidence type="ECO:0000256" key="1">
    <source>
        <dbReference type="ARBA" id="ARBA00004123"/>
    </source>
</evidence>
<evidence type="ECO:0000259" key="7">
    <source>
        <dbReference type="Pfam" id="PF05699"/>
    </source>
</evidence>
<feature type="region of interest" description="Disordered" evidence="6">
    <location>
        <begin position="1"/>
        <end position="35"/>
    </location>
</feature>
<sequence length="159" mass="18074">MYGTVEFLGPKIEHDTQTSDSASASGSFPIVDEPQISSPITKKSFTFLDDVADIASSSKSNEPQEKKAMEQEIKIYSELPNLEPKVDPLDWWRENEKKFPKLALIARRFLTSPATSIASEQLFSTARDVYDYRRSRLTPETSEMILFLNKAIPSINYIY</sequence>
<dbReference type="OMA" id="DIANWSI"/>
<dbReference type="InterPro" id="IPR008906">
    <property type="entry name" value="HATC_C_dom"/>
</dbReference>
<dbReference type="InterPro" id="IPR052035">
    <property type="entry name" value="ZnF_BED_domain_contain"/>
</dbReference>
<dbReference type="PANTHER" id="PTHR46481">
    <property type="entry name" value="ZINC FINGER BED DOMAIN-CONTAINING PROTEIN 4"/>
    <property type="match status" value="1"/>
</dbReference>
<proteinExistence type="predicted"/>
<evidence type="ECO:0000256" key="4">
    <source>
        <dbReference type="ARBA" id="ARBA00022833"/>
    </source>
</evidence>
<dbReference type="AlphaFoldDB" id="A0A1I8BC33"/>
<dbReference type="SUPFAM" id="SSF53098">
    <property type="entry name" value="Ribonuclease H-like"/>
    <property type="match status" value="1"/>
</dbReference>
<comment type="subcellular location">
    <subcellularLocation>
        <location evidence="1">Nucleus</location>
    </subcellularLocation>
</comment>
<keyword evidence="5" id="KW-0539">Nucleus</keyword>
<keyword evidence="3" id="KW-0863">Zinc-finger</keyword>
<dbReference type="InterPro" id="IPR012337">
    <property type="entry name" value="RNaseH-like_sf"/>
</dbReference>
<organism evidence="8 9">
    <name type="scientific">Meloidogyne hapla</name>
    <name type="common">Root-knot nematode worm</name>
    <dbReference type="NCBI Taxonomy" id="6305"/>
    <lineage>
        <taxon>Eukaryota</taxon>
        <taxon>Metazoa</taxon>
        <taxon>Ecdysozoa</taxon>
        <taxon>Nematoda</taxon>
        <taxon>Chromadorea</taxon>
        <taxon>Rhabditida</taxon>
        <taxon>Tylenchina</taxon>
        <taxon>Tylenchomorpha</taxon>
        <taxon>Tylenchoidea</taxon>
        <taxon>Meloidogynidae</taxon>
        <taxon>Meloidogyninae</taxon>
        <taxon>Meloidogyne</taxon>
    </lineage>
</organism>
<evidence type="ECO:0000313" key="8">
    <source>
        <dbReference type="Proteomes" id="UP000095281"/>
    </source>
</evidence>
<protein>
    <submittedName>
        <fullName evidence="9">Dimer_Tnp_hAT domain-containing protein</fullName>
    </submittedName>
</protein>
<evidence type="ECO:0000256" key="2">
    <source>
        <dbReference type="ARBA" id="ARBA00022723"/>
    </source>
</evidence>